<accession>A0AAV8QWM2</accession>
<evidence type="ECO:0000313" key="1">
    <source>
        <dbReference type="EMBL" id="KAJ8484693.1"/>
    </source>
</evidence>
<comment type="caution">
    <text evidence="1">The sequence shown here is derived from an EMBL/GenBank/DDBJ whole genome shotgun (WGS) entry which is preliminary data.</text>
</comment>
<proteinExistence type="predicted"/>
<gene>
    <name evidence="1" type="ORF">OPV22_017178</name>
</gene>
<dbReference type="Proteomes" id="UP001222027">
    <property type="component" value="Unassembled WGS sequence"/>
</dbReference>
<protein>
    <submittedName>
        <fullName evidence="1">Uncharacterized protein</fullName>
    </submittedName>
</protein>
<dbReference type="AlphaFoldDB" id="A0AAV8QWM2"/>
<sequence length="118" mass="12143">MASDYTVVIQLANGSRASSPSIAPTRPAMAAISATESSSSACASPEEVGAESPLVAGKDVTGVLCELELLIHNSTTPDASWFSIRSCYCALNFGGICTAALSGSSCTPKRDRMRPAKN</sequence>
<name>A0AAV8QWM2_ENSVE</name>
<organism evidence="1 2">
    <name type="scientific">Ensete ventricosum</name>
    <name type="common">Abyssinian banana</name>
    <name type="synonym">Musa ensete</name>
    <dbReference type="NCBI Taxonomy" id="4639"/>
    <lineage>
        <taxon>Eukaryota</taxon>
        <taxon>Viridiplantae</taxon>
        <taxon>Streptophyta</taxon>
        <taxon>Embryophyta</taxon>
        <taxon>Tracheophyta</taxon>
        <taxon>Spermatophyta</taxon>
        <taxon>Magnoliopsida</taxon>
        <taxon>Liliopsida</taxon>
        <taxon>Zingiberales</taxon>
        <taxon>Musaceae</taxon>
        <taxon>Ensete</taxon>
    </lineage>
</organism>
<dbReference type="EMBL" id="JAQQAF010000005">
    <property type="protein sequence ID" value="KAJ8484693.1"/>
    <property type="molecule type" value="Genomic_DNA"/>
</dbReference>
<keyword evidence="2" id="KW-1185">Reference proteome</keyword>
<reference evidence="1 2" key="1">
    <citation type="submission" date="2022-12" db="EMBL/GenBank/DDBJ databases">
        <title>Chromosome-scale assembly of the Ensete ventricosum genome.</title>
        <authorList>
            <person name="Dussert Y."/>
            <person name="Stocks J."/>
            <person name="Wendawek A."/>
            <person name="Woldeyes F."/>
            <person name="Nichols R.A."/>
            <person name="Borrell J.S."/>
        </authorList>
    </citation>
    <scope>NUCLEOTIDE SEQUENCE [LARGE SCALE GENOMIC DNA]</scope>
    <source>
        <strain evidence="2">cv. Maze</strain>
        <tissue evidence="1">Seeds</tissue>
    </source>
</reference>
<evidence type="ECO:0000313" key="2">
    <source>
        <dbReference type="Proteomes" id="UP001222027"/>
    </source>
</evidence>